<protein>
    <submittedName>
        <fullName evidence="3">Hypothetical_protein</fullName>
    </submittedName>
</protein>
<evidence type="ECO:0000313" key="2">
    <source>
        <dbReference type="EMBL" id="CAI9937095.1"/>
    </source>
</evidence>
<name>A0AA86PDL1_9EUKA</name>
<accession>A0AA86PDL1</accession>
<feature type="transmembrane region" description="Helical" evidence="1">
    <location>
        <begin position="12"/>
        <end position="31"/>
    </location>
</feature>
<keyword evidence="1" id="KW-0812">Transmembrane</keyword>
<comment type="caution">
    <text evidence="2">The sequence shown here is derived from an EMBL/GenBank/DDBJ whole genome shotgun (WGS) entry which is preliminary data.</text>
</comment>
<keyword evidence="1" id="KW-0472">Membrane</keyword>
<reference evidence="2" key="1">
    <citation type="submission" date="2023-06" db="EMBL/GenBank/DDBJ databases">
        <authorList>
            <person name="Kurt Z."/>
        </authorList>
    </citation>
    <scope>NUCLEOTIDE SEQUENCE</scope>
</reference>
<proteinExistence type="predicted"/>
<keyword evidence="4" id="KW-1185">Reference proteome</keyword>
<evidence type="ECO:0000256" key="1">
    <source>
        <dbReference type="SAM" id="Phobius"/>
    </source>
</evidence>
<sequence length="219" mass="24243">MAALLSSRQQLFAQLLSFTVLYVGSVVIGLTPHVASHFVRSALIIEFPSSFLQSFTHLPPAWMRKLGVNAFGSQAATHVLFWQSMSEESLDAHEETQEVLSTDLQVTFTTHAATQTGGEADLSMKEFEFSVLQLLTHLSLRTVAQVSTPPDCGQVIAQAVASQLRRDVGTWFLQFVTHRYRFGTVMVSMQVYVLGVPAGEQESTHLDTRTSPQRRKSSV</sequence>
<keyword evidence="1" id="KW-1133">Transmembrane helix</keyword>
<evidence type="ECO:0000313" key="3">
    <source>
        <dbReference type="EMBL" id="CAL6020743.1"/>
    </source>
</evidence>
<dbReference type="EMBL" id="CATOUU010000644">
    <property type="protein sequence ID" value="CAI9937095.1"/>
    <property type="molecule type" value="Genomic_DNA"/>
</dbReference>
<evidence type="ECO:0000313" key="4">
    <source>
        <dbReference type="Proteomes" id="UP001642409"/>
    </source>
</evidence>
<gene>
    <name evidence="2" type="ORF">HINF_LOCUS24740</name>
    <name evidence="3" type="ORF">HINF_LOCUS27764</name>
</gene>
<organism evidence="2">
    <name type="scientific">Hexamita inflata</name>
    <dbReference type="NCBI Taxonomy" id="28002"/>
    <lineage>
        <taxon>Eukaryota</taxon>
        <taxon>Metamonada</taxon>
        <taxon>Diplomonadida</taxon>
        <taxon>Hexamitidae</taxon>
        <taxon>Hexamitinae</taxon>
        <taxon>Hexamita</taxon>
    </lineage>
</organism>
<dbReference type="EMBL" id="CAXDID020000087">
    <property type="protein sequence ID" value="CAL6020743.1"/>
    <property type="molecule type" value="Genomic_DNA"/>
</dbReference>
<reference evidence="3 4" key="2">
    <citation type="submission" date="2024-07" db="EMBL/GenBank/DDBJ databases">
        <authorList>
            <person name="Akdeniz Z."/>
        </authorList>
    </citation>
    <scope>NUCLEOTIDE SEQUENCE [LARGE SCALE GENOMIC DNA]</scope>
</reference>
<dbReference type="AlphaFoldDB" id="A0AA86PDL1"/>
<dbReference type="Proteomes" id="UP001642409">
    <property type="component" value="Unassembled WGS sequence"/>
</dbReference>